<dbReference type="InterPro" id="IPR000477">
    <property type="entry name" value="RT_dom"/>
</dbReference>
<dbReference type="SUPFAM" id="SSF56672">
    <property type="entry name" value="DNA/RNA polymerases"/>
    <property type="match status" value="1"/>
</dbReference>
<organism evidence="4 5">
    <name type="scientific">Parnassius mnemosyne</name>
    <name type="common">clouded apollo</name>
    <dbReference type="NCBI Taxonomy" id="213953"/>
    <lineage>
        <taxon>Eukaryota</taxon>
        <taxon>Metazoa</taxon>
        <taxon>Ecdysozoa</taxon>
        <taxon>Arthropoda</taxon>
        <taxon>Hexapoda</taxon>
        <taxon>Insecta</taxon>
        <taxon>Pterygota</taxon>
        <taxon>Neoptera</taxon>
        <taxon>Endopterygota</taxon>
        <taxon>Lepidoptera</taxon>
        <taxon>Glossata</taxon>
        <taxon>Ditrysia</taxon>
        <taxon>Papilionoidea</taxon>
        <taxon>Papilionidae</taxon>
        <taxon>Parnassiinae</taxon>
        <taxon>Parnassini</taxon>
        <taxon>Parnassius</taxon>
        <taxon>Driopa</taxon>
    </lineage>
</organism>
<feature type="region of interest" description="Disordered" evidence="2">
    <location>
        <begin position="23"/>
        <end position="47"/>
    </location>
</feature>
<dbReference type="PROSITE" id="PS50878">
    <property type="entry name" value="RT_POL"/>
    <property type="match status" value="1"/>
</dbReference>
<protein>
    <recommendedName>
        <fullName evidence="3">Reverse transcriptase domain-containing protein</fullName>
    </recommendedName>
</protein>
<evidence type="ECO:0000313" key="5">
    <source>
        <dbReference type="Proteomes" id="UP001314205"/>
    </source>
</evidence>
<dbReference type="PANTHER" id="PTHR47027">
    <property type="entry name" value="REVERSE TRANSCRIPTASE DOMAIN-CONTAINING PROTEIN"/>
    <property type="match status" value="1"/>
</dbReference>
<feature type="domain" description="Reverse transcriptase" evidence="3">
    <location>
        <begin position="576"/>
        <end position="848"/>
    </location>
</feature>
<evidence type="ECO:0000256" key="2">
    <source>
        <dbReference type="SAM" id="MobiDB-lite"/>
    </source>
</evidence>
<dbReference type="EMBL" id="CAVLGL010000001">
    <property type="protein sequence ID" value="CAK1578724.1"/>
    <property type="molecule type" value="Genomic_DNA"/>
</dbReference>
<evidence type="ECO:0000256" key="1">
    <source>
        <dbReference type="SAM" id="Coils"/>
    </source>
</evidence>
<dbReference type="Gene3D" id="3.30.70.270">
    <property type="match status" value="1"/>
</dbReference>
<reference evidence="4 5" key="1">
    <citation type="submission" date="2023-11" db="EMBL/GenBank/DDBJ databases">
        <authorList>
            <person name="Hedman E."/>
            <person name="Englund M."/>
            <person name="Stromberg M."/>
            <person name="Nyberg Akerstrom W."/>
            <person name="Nylinder S."/>
            <person name="Jareborg N."/>
            <person name="Kallberg Y."/>
            <person name="Kronander E."/>
        </authorList>
    </citation>
    <scope>NUCLEOTIDE SEQUENCE [LARGE SCALE GENOMIC DNA]</scope>
</reference>
<evidence type="ECO:0000313" key="4">
    <source>
        <dbReference type="EMBL" id="CAK1578724.1"/>
    </source>
</evidence>
<accession>A0AAV1KA71</accession>
<name>A0AAV1KA71_9NEOP</name>
<keyword evidence="5" id="KW-1185">Reference proteome</keyword>
<dbReference type="Gene3D" id="3.60.10.10">
    <property type="entry name" value="Endonuclease/exonuclease/phosphatase"/>
    <property type="match status" value="1"/>
</dbReference>
<dbReference type="Proteomes" id="UP001314205">
    <property type="component" value="Unassembled WGS sequence"/>
</dbReference>
<proteinExistence type="predicted"/>
<dbReference type="AlphaFoldDB" id="A0AAV1KA71"/>
<dbReference type="InterPro" id="IPR043128">
    <property type="entry name" value="Rev_trsase/Diguanyl_cyclase"/>
</dbReference>
<evidence type="ECO:0000259" key="3">
    <source>
        <dbReference type="PROSITE" id="PS50878"/>
    </source>
</evidence>
<dbReference type="GO" id="GO:0071897">
    <property type="term" value="P:DNA biosynthetic process"/>
    <property type="evidence" value="ECO:0007669"/>
    <property type="project" value="UniProtKB-ARBA"/>
</dbReference>
<dbReference type="CDD" id="cd09076">
    <property type="entry name" value="L1-EN"/>
    <property type="match status" value="1"/>
</dbReference>
<sequence>MLGGTNLSLAIRGNAMDSHKNNLINQNGGDVVRHPSRLVSRGGEKRPTESRFATLNVRGGMDGKVDEVCQMMDERCIDILCVNETKRKGCDTTVHGPYTAYWSGVPQTSRGSQGVGVILSSRMVECVMEHECISPRLLWIRLKVGLTRLFILGVYAPTDLRGGGSIKTQQEREEFWDSMREVLNKCGENERIVMLGDFNGWVGVKRDGYEGVLGTFGDERVNDNGRSLLEVCLEWNLCVANTMFDHKKIHLYTRDEGESRSMIDFVIVDERLRKKVLDTRAYRGVGLDTDHFLVIARMRGLFKRWRHRVAEPTSVLDRVKVENLQEEEKKDEYVEKLKESFKGIEEIGVIEDLWETFKKGVVNVAIEVCGVAKRRKGRKNDNVWMDKDVQKVVQEKKKAWLDWLATKANQKVQKATDDEIKEARTKYKRLKTAAKEIVSRKKEERKDDFDRRLTEDFQSNIKFFWKTIKTARGKTSTSEYRSQDGSIIKGEECVLKRWKEYFESLFEREEVQVQHLPPSTETNINVDENEISMDEIVKALKSMRLGKAAGYDRITVEMLRAGQGLVASQLYRLFNLCWRNGQVPGDWCKAVIVPLYKGKGSRQDCINYRGISLLSVVGKLYAKVLIERIVNETDKKVWDAQAGFRKGMGCTDQVFSLRCIAEKYLAKNKKVYCAFVDLEKAYDRVVRNELWSALSVNGVSSILIRAMQSLYRDSSACVRINGAYTEWFNIEKGVRQGCVASPWLFNLFMDNCLTDLKENESGLRMNELLVKCFLYADDQVLLASSAEELQEMVTAMSGAFVRKGMKMNVRKTKVMVFEKDEAVTDCNIVIEDEQIEQVKEFVYLGSKFTRDGKCESDIERRVNAGNMVNGALHSFMSSRKVSNKARLAVHEGVLVPTLMYGSETWVWQKKHESRINAVEMRALRSMIGVKLGDRLRNSEVRKRCGLKEDVVTKIEKGMLRWFGHVERMNEERLTKKVYKASVNESVGRGRPRRTFLDQIRDVLKKGQVKSTLNRRACMKGIMKVDEAKQVCKDRSKWKELVSAYPYGKEA</sequence>
<comment type="caution">
    <text evidence="4">The sequence shown here is derived from an EMBL/GenBank/DDBJ whole genome shotgun (WGS) entry which is preliminary data.</text>
</comment>
<dbReference type="SUPFAM" id="SSF56219">
    <property type="entry name" value="DNase I-like"/>
    <property type="match status" value="1"/>
</dbReference>
<dbReference type="InterPro" id="IPR043502">
    <property type="entry name" value="DNA/RNA_pol_sf"/>
</dbReference>
<feature type="coiled-coil region" evidence="1">
    <location>
        <begin position="413"/>
        <end position="440"/>
    </location>
</feature>
<gene>
    <name evidence="4" type="ORF">PARMNEM_LOCUS770</name>
</gene>
<dbReference type="GO" id="GO:0003824">
    <property type="term" value="F:catalytic activity"/>
    <property type="evidence" value="ECO:0007669"/>
    <property type="project" value="InterPro"/>
</dbReference>
<dbReference type="PANTHER" id="PTHR47027:SF30">
    <property type="entry name" value="THAP-TYPE DOMAIN-CONTAINING PROTEIN"/>
    <property type="match status" value="1"/>
</dbReference>
<keyword evidence="1" id="KW-0175">Coiled coil</keyword>
<dbReference type="Pfam" id="PF00078">
    <property type="entry name" value="RVT_1"/>
    <property type="match status" value="1"/>
</dbReference>
<dbReference type="InterPro" id="IPR036691">
    <property type="entry name" value="Endo/exonu/phosph_ase_sf"/>
</dbReference>
<dbReference type="CDD" id="cd01650">
    <property type="entry name" value="RT_nLTR_like"/>
    <property type="match status" value="1"/>
</dbReference>